<evidence type="ECO:0000256" key="1">
    <source>
        <dbReference type="ARBA" id="ARBA00004496"/>
    </source>
</evidence>
<dbReference type="InterPro" id="IPR019452">
    <property type="entry name" value="VPS39/TGF_beta_rcpt-assoc_1"/>
</dbReference>
<name>A7S1S5_NEMVE</name>
<feature type="repeat" description="CHCR" evidence="5">
    <location>
        <begin position="571"/>
        <end position="736"/>
    </location>
</feature>
<reference evidence="7 8" key="1">
    <citation type="journal article" date="2007" name="Science">
        <title>Sea anemone genome reveals ancestral eumetazoan gene repertoire and genomic organization.</title>
        <authorList>
            <person name="Putnam N.H."/>
            <person name="Srivastava M."/>
            <person name="Hellsten U."/>
            <person name="Dirks B."/>
            <person name="Chapman J."/>
            <person name="Salamov A."/>
            <person name="Terry A."/>
            <person name="Shapiro H."/>
            <person name="Lindquist E."/>
            <person name="Kapitonov V.V."/>
            <person name="Jurka J."/>
            <person name="Genikhovich G."/>
            <person name="Grigoriev I.V."/>
            <person name="Lucas S.M."/>
            <person name="Steele R.E."/>
            <person name="Finnerty J.R."/>
            <person name="Technau U."/>
            <person name="Martindale M.Q."/>
            <person name="Rokhsar D.S."/>
        </authorList>
    </citation>
    <scope>NUCLEOTIDE SEQUENCE [LARGE SCALE GENOMIC DNA]</scope>
    <source>
        <strain evidence="8">CH2 X CH6</strain>
    </source>
</reference>
<dbReference type="EMBL" id="DS469565">
    <property type="protein sequence ID" value="EDO42369.1"/>
    <property type="molecule type" value="Genomic_DNA"/>
</dbReference>
<sequence length="870" mass="98919">MSFKAFELVPVLEKIISNSSDKPKTIECLDCAAQNLFIGTSDCYVFHYIFDDTSSPLGRTTFQVNLQSHKHIGMKKPIQQVVTAAGINRLLVLCDGIILMFSMFELEFIPSAFREKLKGVTAIAKNDNPKNFDPFSVEIYISIGRKKSIHIYSVAEDKIIPIREISLPDPPIHMAADGGAVCVALGNQFRYCMVDAVTAKVQELFHFEGETTKPLLMRIGEEEFLLNGPTNAMGMFVTSEGTSQRAPLSWAESVQNLGYSFPYVVTLSSTSLTVHSIVSQDQKAQRQAITFKGGKVLLNYENKVFVCREKELYCLAPLPFKKQIQMLLVEKKVDEALQLAHVAIETCPGRDNDPKLLRQVQQQAGFVYLTEGLFHDALHMMREGGLDPRELISLFPALINSKWTFFPSRELHSIKDISALMKGSKTFMAEAKKFVLEYLEDARTLPSLYSECKEEVDSALLRLYAEVNSPKLLEIVSNENHCATEDSENCLMKYERYHARALFHSNNKEPDKALDFWRRIACGELMDPSFPGLEFVAMYLSRLQNYDLLWTHVPWLLEKNQELAVRVFTERPGDEPSSDRLQPDFIIDYLQRFPVARIKYLEFLVFEQKIQKEQYHTHLALLYLEEVFRLRRDPSTPTETITNARQTLRHMLEWSSLYRVALILSKIKEDSDLDAEAAALYGKMEQHNKALRILVCKLNDFSGAERYCGIYSKGKEKSYRMKLFHTLLSVYLQPGSDAEPFVSPAIKLLNSHINDFDTIEVIKLIPEEWSIGVLSQFLTGSVRSSLHQSRTSLILAALARGDNIKARAASIVTRKGYFTIYEDRLCQACRRPFNDSAVARYPNGVLTHVHCARNKHVCPVTGHVFSSNQS</sequence>
<accession>A7S1S5</accession>
<dbReference type="PROSITE" id="PS50236">
    <property type="entry name" value="CHCR"/>
    <property type="match status" value="1"/>
</dbReference>
<dbReference type="Pfam" id="PF10367">
    <property type="entry name" value="zf-Vps39_C"/>
    <property type="match status" value="1"/>
</dbReference>
<proteinExistence type="predicted"/>
<keyword evidence="8" id="KW-1185">Reference proteome</keyword>
<comment type="subcellular location">
    <subcellularLocation>
        <location evidence="1">Cytoplasm</location>
    </subcellularLocation>
</comment>
<dbReference type="KEGG" id="nve:5514279"/>
<protein>
    <recommendedName>
        <fullName evidence="6">CNH domain-containing protein</fullName>
    </recommendedName>
</protein>
<dbReference type="Pfam" id="PF00780">
    <property type="entry name" value="CNH"/>
    <property type="match status" value="1"/>
</dbReference>
<dbReference type="OMA" id="MFVTSEG"/>
<dbReference type="InterPro" id="IPR032914">
    <property type="entry name" value="Vam6/VPS39/TRAP1"/>
</dbReference>
<dbReference type="eggNOG" id="KOG2063">
    <property type="taxonomic scope" value="Eukaryota"/>
</dbReference>
<dbReference type="GO" id="GO:0016020">
    <property type="term" value="C:membrane"/>
    <property type="evidence" value="ECO:0000318"/>
    <property type="project" value="GO_Central"/>
</dbReference>
<dbReference type="InterPro" id="IPR001180">
    <property type="entry name" value="CNH_dom"/>
</dbReference>
<dbReference type="GO" id="GO:0005737">
    <property type="term" value="C:cytoplasm"/>
    <property type="evidence" value="ECO:0000318"/>
    <property type="project" value="GO_Central"/>
</dbReference>
<dbReference type="InterPro" id="IPR019453">
    <property type="entry name" value="VPS39/TGFA1_Znf"/>
</dbReference>
<dbReference type="PROSITE" id="PS50219">
    <property type="entry name" value="CNH"/>
    <property type="match status" value="1"/>
</dbReference>
<keyword evidence="3" id="KW-0963">Cytoplasm</keyword>
<dbReference type="InterPro" id="IPR000547">
    <property type="entry name" value="Clathrin_H-chain/VPS_repeat"/>
</dbReference>
<evidence type="ECO:0000256" key="3">
    <source>
        <dbReference type="ARBA" id="ARBA00022490"/>
    </source>
</evidence>
<dbReference type="PhylomeDB" id="A7S1S5"/>
<gene>
    <name evidence="7" type="ORF">NEMVEDRAFT_v1g184615</name>
</gene>
<keyword evidence="4" id="KW-0653">Protein transport</keyword>
<keyword evidence="2" id="KW-0813">Transport</keyword>
<evidence type="ECO:0000313" key="7">
    <source>
        <dbReference type="EMBL" id="EDO42369.1"/>
    </source>
</evidence>
<dbReference type="InParanoid" id="A7S1S5"/>
<evidence type="ECO:0000256" key="2">
    <source>
        <dbReference type="ARBA" id="ARBA00022448"/>
    </source>
</evidence>
<evidence type="ECO:0000259" key="6">
    <source>
        <dbReference type="PROSITE" id="PS50219"/>
    </source>
</evidence>
<evidence type="ECO:0000256" key="4">
    <source>
        <dbReference type="ARBA" id="ARBA00022927"/>
    </source>
</evidence>
<dbReference type="GO" id="GO:0034058">
    <property type="term" value="P:endosomal vesicle fusion"/>
    <property type="evidence" value="ECO:0000318"/>
    <property type="project" value="GO_Central"/>
</dbReference>
<evidence type="ECO:0000313" key="8">
    <source>
        <dbReference type="Proteomes" id="UP000001593"/>
    </source>
</evidence>
<dbReference type="AlphaFoldDB" id="A7S1S5"/>
<dbReference type="STRING" id="45351.A7S1S5"/>
<dbReference type="GO" id="GO:0006914">
    <property type="term" value="P:autophagy"/>
    <property type="evidence" value="ECO:0000318"/>
    <property type="project" value="GO_Central"/>
</dbReference>
<dbReference type="PANTHER" id="PTHR12894:SF27">
    <property type="entry name" value="TRANSFORMING GROWTH FACTOR-BETA RECEPTOR-ASSOCIATED PROTEIN 1"/>
    <property type="match status" value="1"/>
</dbReference>
<dbReference type="PANTHER" id="PTHR12894">
    <property type="entry name" value="CNH DOMAIN CONTAINING"/>
    <property type="match status" value="1"/>
</dbReference>
<dbReference type="Proteomes" id="UP000001593">
    <property type="component" value="Unassembled WGS sequence"/>
</dbReference>
<evidence type="ECO:0000256" key="5">
    <source>
        <dbReference type="PROSITE-ProRule" id="PRU01006"/>
    </source>
</evidence>
<feature type="domain" description="CNH" evidence="6">
    <location>
        <begin position="23"/>
        <end position="304"/>
    </location>
</feature>
<dbReference type="Pfam" id="PF10366">
    <property type="entry name" value="Vps39_1"/>
    <property type="match status" value="1"/>
</dbReference>
<dbReference type="OrthoDB" id="10258882at2759"/>
<dbReference type="HOGENOM" id="CLU_004190_3_0_1"/>
<dbReference type="GO" id="GO:0006886">
    <property type="term" value="P:intracellular protein transport"/>
    <property type="evidence" value="ECO:0007669"/>
    <property type="project" value="UniProtKB-UniRule"/>
</dbReference>
<organism evidence="7 8">
    <name type="scientific">Nematostella vectensis</name>
    <name type="common">Starlet sea anemone</name>
    <dbReference type="NCBI Taxonomy" id="45351"/>
    <lineage>
        <taxon>Eukaryota</taxon>
        <taxon>Metazoa</taxon>
        <taxon>Cnidaria</taxon>
        <taxon>Anthozoa</taxon>
        <taxon>Hexacorallia</taxon>
        <taxon>Actiniaria</taxon>
        <taxon>Edwardsiidae</taxon>
        <taxon>Nematostella</taxon>
    </lineage>
</organism>